<gene>
    <name evidence="4" type="ORF">JKP88DRAFT_318512</name>
</gene>
<dbReference type="EMBL" id="JAFCMP010000235">
    <property type="protein sequence ID" value="KAG5182585.1"/>
    <property type="molecule type" value="Genomic_DNA"/>
</dbReference>
<evidence type="ECO:0000256" key="1">
    <source>
        <dbReference type="ARBA" id="ARBA00022737"/>
    </source>
</evidence>
<evidence type="ECO:0000256" key="3">
    <source>
        <dbReference type="SAM" id="MobiDB-lite"/>
    </source>
</evidence>
<reference evidence="4" key="1">
    <citation type="submission" date="2021-02" db="EMBL/GenBank/DDBJ databases">
        <title>First Annotated Genome of the Yellow-green Alga Tribonema minus.</title>
        <authorList>
            <person name="Mahan K.M."/>
        </authorList>
    </citation>
    <scope>NUCLEOTIDE SEQUENCE</scope>
    <source>
        <strain evidence="4">UTEX B ZZ1240</strain>
    </source>
</reference>
<keyword evidence="2" id="KW-0802">TPR repeat</keyword>
<name>A0A835Z026_9STRA</name>
<protein>
    <submittedName>
        <fullName evidence="4">Uncharacterized protein</fullName>
    </submittedName>
</protein>
<feature type="region of interest" description="Disordered" evidence="3">
    <location>
        <begin position="1"/>
        <end position="20"/>
    </location>
</feature>
<dbReference type="Gene3D" id="2.60.120.620">
    <property type="entry name" value="q2cbj1_9rhob like domain"/>
    <property type="match status" value="1"/>
</dbReference>
<proteinExistence type="predicted"/>
<dbReference type="AlphaFoldDB" id="A0A835Z026"/>
<feature type="compositionally biased region" description="Pro residues" evidence="3">
    <location>
        <begin position="204"/>
        <end position="220"/>
    </location>
</feature>
<evidence type="ECO:0000313" key="4">
    <source>
        <dbReference type="EMBL" id="KAG5182585.1"/>
    </source>
</evidence>
<feature type="compositionally biased region" description="Low complexity" evidence="3">
    <location>
        <begin position="173"/>
        <end position="196"/>
    </location>
</feature>
<evidence type="ECO:0000313" key="5">
    <source>
        <dbReference type="Proteomes" id="UP000664859"/>
    </source>
</evidence>
<dbReference type="Gene3D" id="1.25.40.10">
    <property type="entry name" value="Tetratricopeptide repeat domain"/>
    <property type="match status" value="1"/>
</dbReference>
<dbReference type="GO" id="GO:0060090">
    <property type="term" value="F:molecular adaptor activity"/>
    <property type="evidence" value="ECO:0007669"/>
    <property type="project" value="TreeGrafter"/>
</dbReference>
<comment type="caution">
    <text evidence="4">The sequence shown here is derived from an EMBL/GenBank/DDBJ whole genome shotgun (WGS) entry which is preliminary data.</text>
</comment>
<sequence length="634" mass="66026">MPPGPKARGGSCSPTISPRSSTQVIEVGDLNGSEVDLDKEEASMTVRAEEFKRQGNAAQGNAAYAARDFAAAAAAYGAAIALRGGGARGAVYRANRAAAHAAAGDWAAAARDARCAVAHDASYVKGHYRLAQALLEEGGDADSAAAIAAAAAGLVVDPLCRELHMLMRRALDRASAQHQQQQQQAQRAASRSPPKAARQRDAAPPLPPPPPPSPPRPPSSPAAARSDDALLRMLCAGVDGAGHGLDGVFAQLLQKDAFQRIVFPGLSEEQRKWAPQTFRALLQDPAYSGGLKDAARKAQARAASVLEGVKKRGREGGEDMDAATDAALRPQILQEAFAREVVAMVREVHARAHAAAAEDPAQHASPDQDEATWDQLTLPAVEGLARMSGKAGGVAVVDGYLGGEWPKLVAGDCRRMLAAGRLGAGGGAEAMAWVEPAELAQAYPALHELVIALHALPFELNAKAPALALARALPGSTMVSRLPRGGDVGRRLDSVISGQRTGFKGQLQHESADRGCVEGAGSAAVAAFKITAIYFVGEDEWLPGMGGEVRLMHQAVVEPRKSAAADGDGGGDDSAPTVVEPRPDRLLLFRSEGVWNERAAVEAEDMWTVVFWLHGAAGSCCAEERAAETAATAG</sequence>
<dbReference type="PANTHER" id="PTHR45831:SF2">
    <property type="entry name" value="LD24721P"/>
    <property type="match status" value="1"/>
</dbReference>
<dbReference type="InterPro" id="IPR011990">
    <property type="entry name" value="TPR-like_helical_dom_sf"/>
</dbReference>
<dbReference type="GO" id="GO:0006620">
    <property type="term" value="P:post-translational protein targeting to endoplasmic reticulum membrane"/>
    <property type="evidence" value="ECO:0007669"/>
    <property type="project" value="TreeGrafter"/>
</dbReference>
<feature type="region of interest" description="Disordered" evidence="3">
    <location>
        <begin position="172"/>
        <end position="225"/>
    </location>
</feature>
<dbReference type="GO" id="GO:0016020">
    <property type="term" value="C:membrane"/>
    <property type="evidence" value="ECO:0007669"/>
    <property type="project" value="TreeGrafter"/>
</dbReference>
<keyword evidence="5" id="KW-1185">Reference proteome</keyword>
<accession>A0A835Z026</accession>
<keyword evidence="1" id="KW-0677">Repeat</keyword>
<dbReference type="OrthoDB" id="2423701at2759"/>
<dbReference type="PANTHER" id="PTHR45831">
    <property type="entry name" value="LD24721P"/>
    <property type="match status" value="1"/>
</dbReference>
<dbReference type="InterPro" id="IPR047150">
    <property type="entry name" value="SGT"/>
</dbReference>
<dbReference type="GO" id="GO:0072380">
    <property type="term" value="C:TRC complex"/>
    <property type="evidence" value="ECO:0007669"/>
    <property type="project" value="TreeGrafter"/>
</dbReference>
<organism evidence="4 5">
    <name type="scientific">Tribonema minus</name>
    <dbReference type="NCBI Taxonomy" id="303371"/>
    <lineage>
        <taxon>Eukaryota</taxon>
        <taxon>Sar</taxon>
        <taxon>Stramenopiles</taxon>
        <taxon>Ochrophyta</taxon>
        <taxon>PX clade</taxon>
        <taxon>Xanthophyceae</taxon>
        <taxon>Tribonematales</taxon>
        <taxon>Tribonemataceae</taxon>
        <taxon>Tribonema</taxon>
    </lineage>
</organism>
<dbReference type="Proteomes" id="UP000664859">
    <property type="component" value="Unassembled WGS sequence"/>
</dbReference>
<evidence type="ECO:0000256" key="2">
    <source>
        <dbReference type="ARBA" id="ARBA00022803"/>
    </source>
</evidence>
<dbReference type="SUPFAM" id="SSF48452">
    <property type="entry name" value="TPR-like"/>
    <property type="match status" value="1"/>
</dbReference>